<reference evidence="2" key="1">
    <citation type="submission" date="2014-09" db="EMBL/GenBank/DDBJ databases">
        <authorList>
            <person name="Magalhaes I.L.F."/>
            <person name="Oliveira U."/>
            <person name="Santos F.R."/>
            <person name="Vidigal T.H.D.A."/>
            <person name="Brescovit A.D."/>
            <person name="Santos A.J."/>
        </authorList>
    </citation>
    <scope>NUCLEOTIDE SEQUENCE</scope>
    <source>
        <tissue evidence="2">Shoot tissue taken approximately 20 cm above the soil surface</tissue>
    </source>
</reference>
<sequence length="86" mass="9264">MPCGHEKLISRASTPDSSTRSISSCHAALLYSSIIEPMSILSGYSFFNCLNSFSIVSKGRSLMSSMFCHPMIRLLAAPFGSARSLA</sequence>
<dbReference type="AlphaFoldDB" id="A0A0A9E5S4"/>
<name>A0A0A9E5S4_ARUDO</name>
<accession>A0A0A9E5S4</accession>
<evidence type="ECO:0000256" key="1">
    <source>
        <dbReference type="SAM" id="MobiDB-lite"/>
    </source>
</evidence>
<feature type="region of interest" description="Disordered" evidence="1">
    <location>
        <begin position="1"/>
        <end position="21"/>
    </location>
</feature>
<dbReference type="EMBL" id="GBRH01202464">
    <property type="protein sequence ID" value="JAD95431.1"/>
    <property type="molecule type" value="Transcribed_RNA"/>
</dbReference>
<protein>
    <submittedName>
        <fullName evidence="2">Uncharacterized protein</fullName>
    </submittedName>
</protein>
<evidence type="ECO:0000313" key="2">
    <source>
        <dbReference type="EMBL" id="JAD95431.1"/>
    </source>
</evidence>
<proteinExistence type="predicted"/>
<organism evidence="2">
    <name type="scientific">Arundo donax</name>
    <name type="common">Giant reed</name>
    <name type="synonym">Donax arundinaceus</name>
    <dbReference type="NCBI Taxonomy" id="35708"/>
    <lineage>
        <taxon>Eukaryota</taxon>
        <taxon>Viridiplantae</taxon>
        <taxon>Streptophyta</taxon>
        <taxon>Embryophyta</taxon>
        <taxon>Tracheophyta</taxon>
        <taxon>Spermatophyta</taxon>
        <taxon>Magnoliopsida</taxon>
        <taxon>Liliopsida</taxon>
        <taxon>Poales</taxon>
        <taxon>Poaceae</taxon>
        <taxon>PACMAD clade</taxon>
        <taxon>Arundinoideae</taxon>
        <taxon>Arundineae</taxon>
        <taxon>Arundo</taxon>
    </lineage>
</organism>
<reference evidence="2" key="2">
    <citation type="journal article" date="2015" name="Data Brief">
        <title>Shoot transcriptome of the giant reed, Arundo donax.</title>
        <authorList>
            <person name="Barrero R.A."/>
            <person name="Guerrero F.D."/>
            <person name="Moolhuijzen P."/>
            <person name="Goolsby J.A."/>
            <person name="Tidwell J."/>
            <person name="Bellgard S.E."/>
            <person name="Bellgard M.I."/>
        </authorList>
    </citation>
    <scope>NUCLEOTIDE SEQUENCE</scope>
    <source>
        <tissue evidence="2">Shoot tissue taken approximately 20 cm above the soil surface</tissue>
    </source>
</reference>